<gene>
    <name evidence="11" type="ORF">K489DRAFT_409455</name>
</gene>
<dbReference type="GeneID" id="54365385"/>
<sequence length="765" mass="86970">MSKRPATSGYARIAQIEDENDDIRGSYDSDEAFNDNGPSISLREEQNAPIQPKRWQTGMRMQKSESIKSWGSKRNRANAGIDIKAINARFERWAEEIKDKFTRLRIGGTSTEQEQLEIHYSVFQAPEWIRPALKEELDSDFAGSGERISKLEFDDLTESVRTAIELGVHPKLIAQGSSGSYFARNSGGKVIGVFKPKDEEPYANKNPKWTKWLHRNLLPFAFGRAMLIPNLSYVSEAAAYVLDCQLRTHIVPYTDVVNLSSKSFHYDWMDRRAYYRKNRPFPEKPGSFQIFLKGYKGATDFFQEHPWPDQQGVAVANFEPDDQSPRGWTDSCRPRGPRNDGSEEETGGLMSTDTRHMRAEFWTPDLQQTFREELEKLVILDYIMRNTDRGTDNWMIRMDRETTENASGNVNGPTEPAGPTDEEYTRRAETMTTAPSNSGSVRMVPRLGAIDNSLSWPWKHPDAWRSYPFGWLFLPVSLIGRPFSDKTKKHFLPLLTSKQWWSDTTAKLRKCFEIDADFKEKMFARQMAVMKGQAWNVVETLKSSDHGPLELTRRNRVMVWDDIVEVPVAVSLPQASDEMRRRKGEREQSSATSARHWRGLDDDDEMDISAALSSTAPSNAEQTARPSISSKRQSSENPFNVARDNALHSVPTDEHDISTAPTSSSENKILDMASAAISAVRPKPRRHRTAASRNSYDIPHSQWRTPARPRRFSYGLGARSNTDPDLGEDGDLGFSATATQEGSTRRVIVERLEVVKSKQPFFSWC</sequence>
<keyword evidence="1 7" id="KW-1003">Cell membrane</keyword>
<dbReference type="GO" id="GO:0007030">
    <property type="term" value="P:Golgi organization"/>
    <property type="evidence" value="ECO:0007669"/>
    <property type="project" value="TreeGrafter"/>
</dbReference>
<keyword evidence="4 7" id="KW-0418">Kinase</keyword>
<feature type="domain" description="PI3K/PI4K catalytic" evidence="9">
    <location>
        <begin position="167"/>
        <end position="560"/>
    </location>
</feature>
<dbReference type="GO" id="GO:0005802">
    <property type="term" value="C:trans-Golgi network"/>
    <property type="evidence" value="ECO:0007669"/>
    <property type="project" value="TreeGrafter"/>
</dbReference>
<reference evidence="11" key="2">
    <citation type="submission" date="2020-04" db="EMBL/GenBank/DDBJ databases">
        <authorList>
            <consortium name="NCBI Genome Project"/>
        </authorList>
    </citation>
    <scope>NUCLEOTIDE SEQUENCE</scope>
    <source>
        <strain evidence="11">CBS 342.82</strain>
    </source>
</reference>
<feature type="region of interest" description="Disordered" evidence="8">
    <location>
        <begin position="1"/>
        <end position="47"/>
    </location>
</feature>
<comment type="catalytic activity">
    <reaction evidence="7">
        <text>a 1,2-diacyl-sn-glycero-3-phospho-(1D-myo-inositol) + ATP = a 1,2-diacyl-sn-glycero-3-phospho-(1D-myo-inositol 4-phosphate) + ADP + H(+)</text>
        <dbReference type="Rhea" id="RHEA:19877"/>
        <dbReference type="ChEBI" id="CHEBI:15378"/>
        <dbReference type="ChEBI" id="CHEBI:30616"/>
        <dbReference type="ChEBI" id="CHEBI:57880"/>
        <dbReference type="ChEBI" id="CHEBI:58178"/>
        <dbReference type="ChEBI" id="CHEBI:456216"/>
        <dbReference type="EC" id="2.7.1.67"/>
    </reaction>
</comment>
<dbReference type="EC" id="2.7.1.67" evidence="7"/>
<dbReference type="Proteomes" id="UP000504637">
    <property type="component" value="Unplaced"/>
</dbReference>
<name>A0A6J3M9Z8_9PEZI</name>
<reference evidence="11" key="1">
    <citation type="submission" date="2020-01" db="EMBL/GenBank/DDBJ databases">
        <authorList>
            <consortium name="DOE Joint Genome Institute"/>
            <person name="Haridas S."/>
            <person name="Albert R."/>
            <person name="Binder M."/>
            <person name="Bloem J."/>
            <person name="Labutti K."/>
            <person name="Salamov A."/>
            <person name="Andreopoulos B."/>
            <person name="Baker S.E."/>
            <person name="Barry K."/>
            <person name="Bills G."/>
            <person name="Bluhm B.H."/>
            <person name="Cannon C."/>
            <person name="Castanera R."/>
            <person name="Culley D.E."/>
            <person name="Daum C."/>
            <person name="Ezra D."/>
            <person name="Gonzalez J.B."/>
            <person name="Henrissat B."/>
            <person name="Kuo A."/>
            <person name="Liang C."/>
            <person name="Lipzen A."/>
            <person name="Lutzoni F."/>
            <person name="Magnuson J."/>
            <person name="Mondo S."/>
            <person name="Nolan M."/>
            <person name="Ohm R."/>
            <person name="Pangilinan J."/>
            <person name="Park H.-J."/>
            <person name="Ramirez L."/>
            <person name="Alfaro M."/>
            <person name="Sun H."/>
            <person name="Tritt A."/>
            <person name="Yoshinaga Y."/>
            <person name="Zwiers L.-H."/>
            <person name="Turgeon B.G."/>
            <person name="Goodwin S.B."/>
            <person name="Spatafora J.W."/>
            <person name="Crous P.W."/>
            <person name="Grigoriev I.V."/>
        </authorList>
    </citation>
    <scope>NUCLEOTIDE SEQUENCE</scope>
    <source>
        <strain evidence="11">CBS 342.82</strain>
    </source>
</reference>
<feature type="compositionally biased region" description="Polar residues" evidence="8">
    <location>
        <begin position="611"/>
        <end position="638"/>
    </location>
</feature>
<feature type="compositionally biased region" description="Basic and acidic residues" evidence="8">
    <location>
        <begin position="577"/>
        <end position="588"/>
    </location>
</feature>
<keyword evidence="3 7" id="KW-0547">Nucleotide-binding</keyword>
<dbReference type="InterPro" id="IPR000403">
    <property type="entry name" value="PI3/4_kinase_cat_dom"/>
</dbReference>
<evidence type="ECO:0000259" key="9">
    <source>
        <dbReference type="PROSITE" id="PS50290"/>
    </source>
</evidence>
<evidence type="ECO:0000256" key="8">
    <source>
        <dbReference type="SAM" id="MobiDB-lite"/>
    </source>
</evidence>
<reference evidence="11" key="3">
    <citation type="submission" date="2025-08" db="UniProtKB">
        <authorList>
            <consortium name="RefSeq"/>
        </authorList>
    </citation>
    <scope>IDENTIFICATION</scope>
    <source>
        <strain evidence="11">CBS 342.82</strain>
    </source>
</reference>
<comment type="cofactor">
    <cofactor evidence="7">
        <name>Mg(2+)</name>
        <dbReference type="ChEBI" id="CHEBI:18420"/>
    </cofactor>
    <cofactor evidence="7">
        <name>Mn(2+)</name>
        <dbReference type="ChEBI" id="CHEBI:29035"/>
    </cofactor>
</comment>
<keyword evidence="2 7" id="KW-0808">Transferase</keyword>
<dbReference type="GO" id="GO:0005768">
    <property type="term" value="C:endosome"/>
    <property type="evidence" value="ECO:0007669"/>
    <property type="project" value="UniProtKB-UniRule"/>
</dbReference>
<evidence type="ECO:0000313" key="10">
    <source>
        <dbReference type="Proteomes" id="UP000504637"/>
    </source>
</evidence>
<dbReference type="GO" id="GO:0000329">
    <property type="term" value="C:fungal-type vacuole membrane"/>
    <property type="evidence" value="ECO:0007669"/>
    <property type="project" value="TreeGrafter"/>
</dbReference>
<dbReference type="PANTHER" id="PTHR12865:SF1">
    <property type="entry name" value="PHOSPHATIDYLINOSITOL 4-KINASE TYPE 2"/>
    <property type="match status" value="1"/>
</dbReference>
<comment type="similarity">
    <text evidence="7">Belongs to the PI3/PI4-kinase family.</text>
</comment>
<keyword evidence="6" id="KW-0472">Membrane</keyword>
<dbReference type="Pfam" id="PF00454">
    <property type="entry name" value="PI3_PI4_kinase"/>
    <property type="match status" value="1"/>
</dbReference>
<evidence type="ECO:0000313" key="11">
    <source>
        <dbReference type="RefSeq" id="XP_033460673.1"/>
    </source>
</evidence>
<evidence type="ECO:0000256" key="6">
    <source>
        <dbReference type="ARBA" id="ARBA00023136"/>
    </source>
</evidence>
<proteinExistence type="inferred from homology"/>
<organism evidence="11">
    <name type="scientific">Dissoconium aciculare CBS 342.82</name>
    <dbReference type="NCBI Taxonomy" id="1314786"/>
    <lineage>
        <taxon>Eukaryota</taxon>
        <taxon>Fungi</taxon>
        <taxon>Dikarya</taxon>
        <taxon>Ascomycota</taxon>
        <taxon>Pezizomycotina</taxon>
        <taxon>Dothideomycetes</taxon>
        <taxon>Dothideomycetidae</taxon>
        <taxon>Mycosphaerellales</taxon>
        <taxon>Dissoconiaceae</taxon>
        <taxon>Dissoconium</taxon>
    </lineage>
</organism>
<keyword evidence="5 7" id="KW-0067">ATP-binding</keyword>
<keyword evidence="10" id="KW-1185">Reference proteome</keyword>
<feature type="region of interest" description="Disordered" evidence="8">
    <location>
        <begin position="576"/>
        <end position="740"/>
    </location>
</feature>
<dbReference type="AlphaFoldDB" id="A0A6J3M9Z8"/>
<dbReference type="OrthoDB" id="3349449at2759"/>
<dbReference type="InterPro" id="IPR018936">
    <property type="entry name" value="PI3/4_kinase_CS"/>
</dbReference>
<dbReference type="PROSITE" id="PS00916">
    <property type="entry name" value="PI3_4_KINASE_2"/>
    <property type="match status" value="1"/>
</dbReference>
<feature type="region of interest" description="Disordered" evidence="8">
    <location>
        <begin position="318"/>
        <end position="354"/>
    </location>
</feature>
<dbReference type="GO" id="GO:0007032">
    <property type="term" value="P:endosome organization"/>
    <property type="evidence" value="ECO:0007669"/>
    <property type="project" value="TreeGrafter"/>
</dbReference>
<comment type="subcellular location">
    <subcellularLocation>
        <location evidence="7">Cell membrane</location>
        <topology evidence="7">Peripheral membrane protein</topology>
    </subcellularLocation>
    <subcellularLocation>
        <location evidence="7">Vacuole membrane</location>
        <topology evidence="7">Peripheral membrane protein</topology>
    </subcellularLocation>
</comment>
<dbReference type="PANTHER" id="PTHR12865">
    <property type="entry name" value="PHOSPHATIDYLINOSITOL 4-KINASE TYPE-II"/>
    <property type="match status" value="1"/>
</dbReference>
<dbReference type="PROSITE" id="PS50290">
    <property type="entry name" value="PI3_4_KINASE_3"/>
    <property type="match status" value="1"/>
</dbReference>
<protein>
    <recommendedName>
        <fullName evidence="7">Phosphatidylinositol 4-kinase</fullName>
        <ecNumber evidence="7">2.7.1.67</ecNumber>
    </recommendedName>
</protein>
<evidence type="ECO:0000256" key="5">
    <source>
        <dbReference type="ARBA" id="ARBA00022840"/>
    </source>
</evidence>
<evidence type="ECO:0000256" key="4">
    <source>
        <dbReference type="ARBA" id="ARBA00022777"/>
    </source>
</evidence>
<accession>A0A6J3M9Z8</accession>
<evidence type="ECO:0000256" key="7">
    <source>
        <dbReference type="RuleBase" id="RU367084"/>
    </source>
</evidence>
<dbReference type="GO" id="GO:0004430">
    <property type="term" value="F:1-phosphatidylinositol 4-kinase activity"/>
    <property type="evidence" value="ECO:0007669"/>
    <property type="project" value="UniProtKB-UniRule"/>
</dbReference>
<evidence type="ECO:0000256" key="1">
    <source>
        <dbReference type="ARBA" id="ARBA00022475"/>
    </source>
</evidence>
<dbReference type="GO" id="GO:0046854">
    <property type="term" value="P:phosphatidylinositol phosphate biosynthetic process"/>
    <property type="evidence" value="ECO:0007669"/>
    <property type="project" value="UniProtKB-UniRule"/>
</dbReference>
<dbReference type="GO" id="GO:0005524">
    <property type="term" value="F:ATP binding"/>
    <property type="evidence" value="ECO:0007669"/>
    <property type="project" value="UniProtKB-UniRule"/>
</dbReference>
<evidence type="ECO:0000256" key="3">
    <source>
        <dbReference type="ARBA" id="ARBA00022741"/>
    </source>
</evidence>
<dbReference type="GO" id="GO:0005886">
    <property type="term" value="C:plasma membrane"/>
    <property type="evidence" value="ECO:0007669"/>
    <property type="project" value="UniProtKB-SubCell"/>
</dbReference>
<dbReference type="InterPro" id="IPR039756">
    <property type="entry name" value="Lsb6/PI4K2"/>
</dbReference>
<dbReference type="RefSeq" id="XP_033460673.1">
    <property type="nucleotide sequence ID" value="XM_033607586.1"/>
</dbReference>
<evidence type="ECO:0000256" key="2">
    <source>
        <dbReference type="ARBA" id="ARBA00022679"/>
    </source>
</evidence>